<accession>A0A0K1EIT3</accession>
<feature type="transmembrane region" description="Helical" evidence="1">
    <location>
        <begin position="334"/>
        <end position="355"/>
    </location>
</feature>
<gene>
    <name evidence="2" type="ORF">CMC5_046630</name>
</gene>
<feature type="transmembrane region" description="Helical" evidence="1">
    <location>
        <begin position="115"/>
        <end position="136"/>
    </location>
</feature>
<dbReference type="Proteomes" id="UP000067626">
    <property type="component" value="Chromosome"/>
</dbReference>
<organism evidence="2 3">
    <name type="scientific">Chondromyces crocatus</name>
    <dbReference type="NCBI Taxonomy" id="52"/>
    <lineage>
        <taxon>Bacteria</taxon>
        <taxon>Pseudomonadati</taxon>
        <taxon>Myxococcota</taxon>
        <taxon>Polyangia</taxon>
        <taxon>Polyangiales</taxon>
        <taxon>Polyangiaceae</taxon>
        <taxon>Chondromyces</taxon>
    </lineage>
</organism>
<evidence type="ECO:0000313" key="2">
    <source>
        <dbReference type="EMBL" id="AKT40508.1"/>
    </source>
</evidence>
<evidence type="ECO:0008006" key="4">
    <source>
        <dbReference type="Google" id="ProtNLM"/>
    </source>
</evidence>
<feature type="transmembrane region" description="Helical" evidence="1">
    <location>
        <begin position="408"/>
        <end position="428"/>
    </location>
</feature>
<reference evidence="2 3" key="1">
    <citation type="submission" date="2015-07" db="EMBL/GenBank/DDBJ databases">
        <title>Genome analysis of myxobacterium Chondromyces crocatus Cm c5 reveals a high potential for natural compound synthesis and the genetic basis for the loss of fruiting body formation.</title>
        <authorList>
            <person name="Zaburannyi N."/>
            <person name="Bunk B."/>
            <person name="Maier J."/>
            <person name="Overmann J."/>
            <person name="Mueller R."/>
        </authorList>
    </citation>
    <scope>NUCLEOTIDE SEQUENCE [LARGE SCALE GENOMIC DNA]</scope>
    <source>
        <strain evidence="2 3">Cm c5</strain>
    </source>
</reference>
<evidence type="ECO:0000313" key="3">
    <source>
        <dbReference type="Proteomes" id="UP000067626"/>
    </source>
</evidence>
<dbReference type="EMBL" id="CP012159">
    <property type="protein sequence ID" value="AKT40508.1"/>
    <property type="molecule type" value="Genomic_DNA"/>
</dbReference>
<dbReference type="OrthoDB" id="246204at2"/>
<dbReference type="AlphaFoldDB" id="A0A0K1EIT3"/>
<dbReference type="KEGG" id="ccro:CMC5_046630"/>
<feature type="transmembrane region" description="Helical" evidence="1">
    <location>
        <begin position="196"/>
        <end position="215"/>
    </location>
</feature>
<feature type="transmembrane region" description="Helical" evidence="1">
    <location>
        <begin position="28"/>
        <end position="46"/>
    </location>
</feature>
<sequence>MSEGSTEARTDADQVLWRGRLLRRAAQLTALATLFAAVFSTLLPWLRSWSTFGFHDWDVQTSHRELVRRGLLQHGELPWWNPFACGGFPAWGFVEGGTIVVSPWLPLYLTLPMSVALRLETLGMALLGAFGAYVLAGRFTRSFAARALVVALWAVNGRFGLQTAAGHTWHLAYAWMPWCLAFYEQARKPDGRARDLVLGAGALAMLVYGGGIYPLPHTALLLGLYAAGLAITERSVRPLSTLALMGTAGIGLSAPKLLPLLDGFGKAPRLIASTERLDLGAFLTTLTSRQQDFYDRPARVTPYGWHEWGMYIGVAGVVVLLVGLALRSERRERVLKLVGLLFVVLGFGAFHPSAPWTLLHEHVPVFRSQHVPSRFLYPAVLILGLVAAASLGRVILRQAVRRPWLDLVAALAVVPLALDIAAVAQLPMRSAMWMVPPDRIPEAESFRFVKDPPFQYKRRDWAGPMYLAMLGNTGVLNCYGTPPFDRRGALSMRDPAHRGEVFVEGKGVARLVSWTFNSATIDVEEARAGDRLVYNMNFDEGWRADRGRVVNQGDRVAVELPEGTSRITLRYRPPGLLAGLGLAAVTGAGLFGLWRRERRLRGGARSGGAA</sequence>
<evidence type="ECO:0000256" key="1">
    <source>
        <dbReference type="SAM" id="Phobius"/>
    </source>
</evidence>
<keyword evidence="1" id="KW-0812">Transmembrane</keyword>
<protein>
    <recommendedName>
        <fullName evidence="4">Membrane protein 6-pyruvoyl-tetrahydropterin synthase-related domain-containing protein</fullName>
    </recommendedName>
</protein>
<keyword evidence="3" id="KW-1185">Reference proteome</keyword>
<feature type="transmembrane region" description="Helical" evidence="1">
    <location>
        <begin position="308"/>
        <end position="327"/>
    </location>
</feature>
<feature type="transmembrane region" description="Helical" evidence="1">
    <location>
        <begin position="375"/>
        <end position="396"/>
    </location>
</feature>
<keyword evidence="1" id="KW-1133">Transmembrane helix</keyword>
<feature type="transmembrane region" description="Helical" evidence="1">
    <location>
        <begin position="575"/>
        <end position="594"/>
    </location>
</feature>
<proteinExistence type="predicted"/>
<keyword evidence="1" id="KW-0472">Membrane</keyword>
<dbReference type="RefSeq" id="WP_050432435.1">
    <property type="nucleotide sequence ID" value="NZ_CP012159.1"/>
</dbReference>
<dbReference type="STRING" id="52.CMC5_046630"/>
<name>A0A0K1EIT3_CHOCO</name>